<feature type="transmembrane region" description="Helical" evidence="15">
    <location>
        <begin position="356"/>
        <end position="375"/>
    </location>
</feature>
<dbReference type="InterPro" id="IPR008250">
    <property type="entry name" value="ATPase_P-typ_transduc_dom_A_sf"/>
</dbReference>
<dbReference type="InterPro" id="IPR027256">
    <property type="entry name" value="P-typ_ATPase_IB"/>
</dbReference>
<dbReference type="Gene3D" id="2.70.150.10">
    <property type="entry name" value="Calcium-transporting ATPase, cytoplasmic transduction domain A"/>
    <property type="match status" value="1"/>
</dbReference>
<keyword evidence="3" id="KW-0813">Transport</keyword>
<evidence type="ECO:0000256" key="7">
    <source>
        <dbReference type="ARBA" id="ARBA00022723"/>
    </source>
</evidence>
<evidence type="ECO:0000256" key="13">
    <source>
        <dbReference type="ARBA" id="ARBA00023065"/>
    </source>
</evidence>
<evidence type="ECO:0000259" key="16">
    <source>
        <dbReference type="PROSITE" id="PS50846"/>
    </source>
</evidence>
<keyword evidence="14 15" id="KW-0472">Membrane</keyword>
<dbReference type="InterPro" id="IPR001757">
    <property type="entry name" value="P_typ_ATPase"/>
</dbReference>
<evidence type="ECO:0000256" key="14">
    <source>
        <dbReference type="ARBA" id="ARBA00023136"/>
    </source>
</evidence>
<dbReference type="InterPro" id="IPR017969">
    <property type="entry name" value="Heavy-metal-associated_CS"/>
</dbReference>
<dbReference type="GO" id="GO:0005507">
    <property type="term" value="F:copper ion binding"/>
    <property type="evidence" value="ECO:0007669"/>
    <property type="project" value="TreeGrafter"/>
</dbReference>
<dbReference type="PROSITE" id="PS50846">
    <property type="entry name" value="HMA_2"/>
    <property type="match status" value="1"/>
</dbReference>
<evidence type="ECO:0000256" key="8">
    <source>
        <dbReference type="ARBA" id="ARBA00022741"/>
    </source>
</evidence>
<dbReference type="Pfam" id="PF00403">
    <property type="entry name" value="HMA"/>
    <property type="match status" value="1"/>
</dbReference>
<feature type="transmembrane region" description="Helical" evidence="15">
    <location>
        <begin position="387"/>
        <end position="411"/>
    </location>
</feature>
<dbReference type="GO" id="GO:0043682">
    <property type="term" value="F:P-type divalent copper transporter activity"/>
    <property type="evidence" value="ECO:0007669"/>
    <property type="project" value="TreeGrafter"/>
</dbReference>
<dbReference type="InterPro" id="IPR036163">
    <property type="entry name" value="HMA_dom_sf"/>
</dbReference>
<dbReference type="SUPFAM" id="SSF81653">
    <property type="entry name" value="Calcium ATPase, transduction domain A"/>
    <property type="match status" value="1"/>
</dbReference>
<keyword evidence="13" id="KW-0406">Ion transport</keyword>
<evidence type="ECO:0000256" key="5">
    <source>
        <dbReference type="ARBA" id="ARBA00022553"/>
    </source>
</evidence>
<dbReference type="EMBL" id="LAZR01000077">
    <property type="protein sequence ID" value="KKN94578.1"/>
    <property type="molecule type" value="Genomic_DNA"/>
</dbReference>
<feature type="transmembrane region" description="Helical" evidence="15">
    <location>
        <begin position="139"/>
        <end position="161"/>
    </location>
</feature>
<proteinExistence type="inferred from homology"/>
<evidence type="ECO:0000256" key="9">
    <source>
        <dbReference type="ARBA" id="ARBA00022840"/>
    </source>
</evidence>
<evidence type="ECO:0000256" key="12">
    <source>
        <dbReference type="ARBA" id="ARBA00022989"/>
    </source>
</evidence>
<keyword evidence="7" id="KW-0479">Metal-binding</keyword>
<dbReference type="InterPro" id="IPR023299">
    <property type="entry name" value="ATPase_P-typ_cyto_dom_N"/>
</dbReference>
<evidence type="ECO:0000256" key="2">
    <source>
        <dbReference type="ARBA" id="ARBA00006024"/>
    </source>
</evidence>
<sequence length="716" mass="74299">MSAIAACPGCVVAPAIAQTAPQSGPPDLVLSLPAIHCATCINTVERSLRALPQVRSARVNLSLKRVSIHASDLDAEQAVAALDRAGIEAHPLDQSLLESRQDDIGRGLLIRLAIAGFAMMNVMLFSVAIWSGASDATRALFHLISAVITLPAVLFCGQPFFANGMRAVRRGGLNMDVPISLAILLAAGMSLYEVLNGGHHAYFDAALSLTFFLLVGRYLDHRTRSSVHSAAKELAALEVQTAQRIHGTGVERVAVGLLRVGDTVLVPTGMRVPVDGVLNSAAAQADRSFLTGESAAVALTLGDVVQAGEINLGAPLEMTATAVGEDTTLRRVAALVEMAENSRNSYTNLADRAARIYAPMVHLLALAAFVGWVAYDGDLRHALNVAVAVLIITCPCALGLAVPAVATTAIARLFDMGFLVKSGTALERLAEVDMAVFDKTGTLTRQGKPAPLAELPVQEAAIAGALAQASAHPVAQAILAALPVHTPAELADVTEVAGQGMQGDIDGVTVRLGRGEWLGAAFSGTGLRIGSAPAVPLAVTETPREGAADTLAWLSSQGITPQILSGDQQAIVQAFAARLGVQSACGDVSAPQKHDRLAQLQAQGHRVLMVGDGLNDTAALALAHASVAPSSALDASRNAADVVMLREGLDRFPLLIVIARALTRLSRQNFAIAAGYNAIAIPVALLGYATPLLAAIAMSASSLTVLANAMRVKYVK</sequence>
<keyword evidence="6 15" id="KW-0812">Transmembrane</keyword>
<dbReference type="InterPro" id="IPR018303">
    <property type="entry name" value="ATPase_P-typ_P_site"/>
</dbReference>
<dbReference type="GO" id="GO:0055070">
    <property type="term" value="P:copper ion homeostasis"/>
    <property type="evidence" value="ECO:0007669"/>
    <property type="project" value="TreeGrafter"/>
</dbReference>
<dbReference type="PRINTS" id="PR00119">
    <property type="entry name" value="CATATPASE"/>
</dbReference>
<dbReference type="NCBIfam" id="TIGR01525">
    <property type="entry name" value="ATPase-IB_hvy"/>
    <property type="match status" value="1"/>
</dbReference>
<dbReference type="InterPro" id="IPR023298">
    <property type="entry name" value="ATPase_P-typ_TM_dom_sf"/>
</dbReference>
<dbReference type="Gene3D" id="3.30.70.100">
    <property type="match status" value="1"/>
</dbReference>
<dbReference type="Gene3D" id="3.40.1110.10">
    <property type="entry name" value="Calcium-transporting ATPase, cytoplasmic domain N"/>
    <property type="match status" value="1"/>
</dbReference>
<dbReference type="Pfam" id="PF00702">
    <property type="entry name" value="Hydrolase"/>
    <property type="match status" value="1"/>
</dbReference>
<dbReference type="PANTHER" id="PTHR43520:SF5">
    <property type="entry name" value="CATION-TRANSPORTING P-TYPE ATPASE-RELATED"/>
    <property type="match status" value="1"/>
</dbReference>
<dbReference type="AlphaFoldDB" id="A0A0F9XQI7"/>
<feature type="transmembrane region" description="Helical" evidence="15">
    <location>
        <begin position="173"/>
        <end position="195"/>
    </location>
</feature>
<comment type="similarity">
    <text evidence="2">Belongs to the cation transport ATPase (P-type) (TC 3.A.3) family. Type IB subfamily.</text>
</comment>
<keyword evidence="12 15" id="KW-1133">Transmembrane helix</keyword>
<keyword evidence="9" id="KW-0067">ATP-binding</keyword>
<dbReference type="SUPFAM" id="SSF55008">
    <property type="entry name" value="HMA, heavy metal-associated domain"/>
    <property type="match status" value="1"/>
</dbReference>
<feature type="domain" description="HMA" evidence="16">
    <location>
        <begin position="26"/>
        <end position="90"/>
    </location>
</feature>
<dbReference type="GO" id="GO:0005524">
    <property type="term" value="F:ATP binding"/>
    <property type="evidence" value="ECO:0007669"/>
    <property type="project" value="UniProtKB-KW"/>
</dbReference>
<dbReference type="NCBIfam" id="TIGR01494">
    <property type="entry name" value="ATPase_P-type"/>
    <property type="match status" value="1"/>
</dbReference>
<dbReference type="SUPFAM" id="SSF81665">
    <property type="entry name" value="Calcium ATPase, transmembrane domain M"/>
    <property type="match status" value="1"/>
</dbReference>
<dbReference type="GO" id="GO:0016887">
    <property type="term" value="F:ATP hydrolysis activity"/>
    <property type="evidence" value="ECO:0007669"/>
    <property type="project" value="InterPro"/>
</dbReference>
<keyword evidence="11" id="KW-1278">Translocase</keyword>
<protein>
    <recommendedName>
        <fullName evidence="16">HMA domain-containing protein</fullName>
    </recommendedName>
</protein>
<comment type="subcellular location">
    <subcellularLocation>
        <location evidence="1">Cell membrane</location>
        <topology evidence="1">Multi-pass membrane protein</topology>
    </subcellularLocation>
</comment>
<dbReference type="InterPro" id="IPR006121">
    <property type="entry name" value="HMA_dom"/>
</dbReference>
<dbReference type="InterPro" id="IPR036412">
    <property type="entry name" value="HAD-like_sf"/>
</dbReference>
<evidence type="ECO:0000256" key="3">
    <source>
        <dbReference type="ARBA" id="ARBA00022448"/>
    </source>
</evidence>
<evidence type="ECO:0000313" key="17">
    <source>
        <dbReference type="EMBL" id="KKN94578.1"/>
    </source>
</evidence>
<evidence type="ECO:0000256" key="15">
    <source>
        <dbReference type="SAM" id="Phobius"/>
    </source>
</evidence>
<feature type="transmembrane region" description="Helical" evidence="15">
    <location>
        <begin position="201"/>
        <end position="219"/>
    </location>
</feature>
<accession>A0A0F9XQI7</accession>
<evidence type="ECO:0000256" key="10">
    <source>
        <dbReference type="ARBA" id="ARBA00022842"/>
    </source>
</evidence>
<keyword evidence="4" id="KW-1003">Cell membrane</keyword>
<evidence type="ECO:0000256" key="4">
    <source>
        <dbReference type="ARBA" id="ARBA00022475"/>
    </source>
</evidence>
<keyword evidence="10" id="KW-0460">Magnesium</keyword>
<keyword evidence="8" id="KW-0547">Nucleotide-binding</keyword>
<evidence type="ECO:0000256" key="1">
    <source>
        <dbReference type="ARBA" id="ARBA00004651"/>
    </source>
</evidence>
<name>A0A0F9XQI7_9ZZZZ</name>
<dbReference type="Gene3D" id="3.40.50.1000">
    <property type="entry name" value="HAD superfamily/HAD-like"/>
    <property type="match status" value="1"/>
</dbReference>
<dbReference type="CDD" id="cd00371">
    <property type="entry name" value="HMA"/>
    <property type="match status" value="1"/>
</dbReference>
<feature type="transmembrane region" description="Helical" evidence="15">
    <location>
        <begin position="108"/>
        <end position="133"/>
    </location>
</feature>
<organism evidence="17">
    <name type="scientific">marine sediment metagenome</name>
    <dbReference type="NCBI Taxonomy" id="412755"/>
    <lineage>
        <taxon>unclassified sequences</taxon>
        <taxon>metagenomes</taxon>
        <taxon>ecological metagenomes</taxon>
    </lineage>
</organism>
<dbReference type="PROSITE" id="PS00154">
    <property type="entry name" value="ATPASE_E1_E2"/>
    <property type="match status" value="1"/>
</dbReference>
<feature type="transmembrane region" description="Helical" evidence="15">
    <location>
        <begin position="670"/>
        <end position="686"/>
    </location>
</feature>
<dbReference type="PANTHER" id="PTHR43520">
    <property type="entry name" value="ATP7, ISOFORM B"/>
    <property type="match status" value="1"/>
</dbReference>
<dbReference type="InterPro" id="IPR023214">
    <property type="entry name" value="HAD_sf"/>
</dbReference>
<gene>
    <name evidence="17" type="ORF">LCGC14_0186540</name>
</gene>
<dbReference type="SUPFAM" id="SSF56784">
    <property type="entry name" value="HAD-like"/>
    <property type="match status" value="1"/>
</dbReference>
<dbReference type="InterPro" id="IPR059000">
    <property type="entry name" value="ATPase_P-type_domA"/>
</dbReference>
<dbReference type="PROSITE" id="PS01047">
    <property type="entry name" value="HMA_1"/>
    <property type="match status" value="1"/>
</dbReference>
<dbReference type="GO" id="GO:0005886">
    <property type="term" value="C:plasma membrane"/>
    <property type="evidence" value="ECO:0007669"/>
    <property type="project" value="UniProtKB-SubCell"/>
</dbReference>
<evidence type="ECO:0000256" key="6">
    <source>
        <dbReference type="ARBA" id="ARBA00022692"/>
    </source>
</evidence>
<dbReference type="NCBIfam" id="TIGR01511">
    <property type="entry name" value="ATPase-IB1_Cu"/>
    <property type="match status" value="1"/>
</dbReference>
<evidence type="ECO:0000256" key="11">
    <source>
        <dbReference type="ARBA" id="ARBA00022967"/>
    </source>
</evidence>
<dbReference type="Pfam" id="PF00122">
    <property type="entry name" value="E1-E2_ATPase"/>
    <property type="match status" value="1"/>
</dbReference>
<comment type="caution">
    <text evidence="17">The sequence shown here is derived from an EMBL/GenBank/DDBJ whole genome shotgun (WGS) entry which is preliminary data.</text>
</comment>
<keyword evidence="5" id="KW-0597">Phosphoprotein</keyword>
<reference evidence="17" key="1">
    <citation type="journal article" date="2015" name="Nature">
        <title>Complex archaea that bridge the gap between prokaryotes and eukaryotes.</title>
        <authorList>
            <person name="Spang A."/>
            <person name="Saw J.H."/>
            <person name="Jorgensen S.L."/>
            <person name="Zaremba-Niedzwiedzka K."/>
            <person name="Martijn J."/>
            <person name="Lind A.E."/>
            <person name="van Eijk R."/>
            <person name="Schleper C."/>
            <person name="Guy L."/>
            <person name="Ettema T.J."/>
        </authorList>
    </citation>
    <scope>NUCLEOTIDE SEQUENCE</scope>
</reference>